<keyword evidence="4" id="KW-1185">Reference proteome</keyword>
<dbReference type="Proteomes" id="UP001160519">
    <property type="component" value="Unassembled WGS sequence"/>
</dbReference>
<reference evidence="3" key="1">
    <citation type="submission" date="2023-01" db="EMBL/GenBank/DDBJ databases">
        <title>Biogeochemical cycle of methane in antarctic sediments.</title>
        <authorList>
            <person name="Roldan D.M."/>
            <person name="Menes R.J."/>
        </authorList>
    </citation>
    <scope>NUCLEOTIDE SEQUENCE [LARGE SCALE GENOMIC DNA]</scope>
    <source>
        <strain evidence="3">K-2018 MAG008</strain>
    </source>
</reference>
<proteinExistence type="predicted"/>
<dbReference type="PANTHER" id="PTHR35565">
    <property type="entry name" value="CYTOPLASMIC PROTEIN-RELATED"/>
    <property type="match status" value="1"/>
</dbReference>
<protein>
    <submittedName>
        <fullName evidence="3">Type VI secretion system contractile sheath large subunit</fullName>
    </submittedName>
</protein>
<dbReference type="InterPro" id="IPR044031">
    <property type="entry name" value="TssC1_N"/>
</dbReference>
<comment type="caution">
    <text evidence="3">The sequence shown here is derived from an EMBL/GenBank/DDBJ whole genome shotgun (WGS) entry which is preliminary data.</text>
</comment>
<evidence type="ECO:0000259" key="2">
    <source>
        <dbReference type="Pfam" id="PF18945"/>
    </source>
</evidence>
<organism evidence="3 4">
    <name type="scientific">Candidatus Methylobacter titanis</name>
    <dbReference type="NCBI Taxonomy" id="3053457"/>
    <lineage>
        <taxon>Bacteria</taxon>
        <taxon>Pseudomonadati</taxon>
        <taxon>Pseudomonadota</taxon>
        <taxon>Gammaproteobacteria</taxon>
        <taxon>Methylococcales</taxon>
        <taxon>Methylococcaceae</taxon>
        <taxon>Methylobacter</taxon>
    </lineage>
</organism>
<dbReference type="PANTHER" id="PTHR35565:SF1">
    <property type="entry name" value="TYPE VI SECRETION SYSTEM CONTRACTILE SHEATH LARGE SUBUNIT"/>
    <property type="match status" value="1"/>
</dbReference>
<sequence length="510" mass="57235">MSDDTAPAATTAVSTVTAETNEALDLKRFLSSMRLNPDVSEPVPMISNNLETVAENIRDEDRFISGMAAVLMNIDSEAGKFDKGAVQSLIARIDDLVNAQLNEIIHNEKFKGMEADWRALNDLVRTTNFKADVMIDIIDVSKDELYDDFDSNAVDITGSALFKKIYLAEYDQYGGKPYGSIVGLYEIEHTPRDEFWLKIMGKIASASHAPFIGAVSPKFFGCQTIEELSAIKDLEGLMNHPRYGSWNALRESEAAAYIGLTLPRYILRQPYDPDINPCGSGNFSFKEEVRGDNNADYLWGSATILFAQNMIRSFTTSGWCQYLRGPKGGGLISGLPVHMFNMRGEEEMKLPVEMVIPDYRELEFANAGFMPLIYRKGTADACFFSCQALKKAKKFKDPKDSENSQLVTNLSYTLSITRIAHYVKCIMRDNIGSSADAPYIKDSLNNWMFQYVTTVVNPDDLTLRYYPFKAASVDVQERPGMLGWYDCKISVLPHIQFEGMDVELRLDARL</sequence>
<feature type="domain" description="TssC1 N-terminal" evidence="1">
    <location>
        <begin position="88"/>
        <end position="389"/>
    </location>
</feature>
<dbReference type="NCBIfam" id="TIGR03355">
    <property type="entry name" value="VI_chp_2"/>
    <property type="match status" value="1"/>
</dbReference>
<evidence type="ECO:0000313" key="4">
    <source>
        <dbReference type="Proteomes" id="UP001160519"/>
    </source>
</evidence>
<name>A0AA43Q4P1_9GAMM</name>
<dbReference type="AlphaFoldDB" id="A0AA43Q4P1"/>
<accession>A0AA43Q4P1</accession>
<dbReference type="InterPro" id="IPR010269">
    <property type="entry name" value="T6SS_TssC-like"/>
</dbReference>
<feature type="domain" description="TssC1 C-terminal" evidence="2">
    <location>
        <begin position="400"/>
        <end position="510"/>
    </location>
</feature>
<evidence type="ECO:0000313" key="3">
    <source>
        <dbReference type="EMBL" id="MDI1231560.1"/>
    </source>
</evidence>
<dbReference type="Pfam" id="PF18945">
    <property type="entry name" value="VipB_2"/>
    <property type="match status" value="1"/>
</dbReference>
<dbReference type="InterPro" id="IPR044032">
    <property type="entry name" value="TssC1_C"/>
</dbReference>
<gene>
    <name evidence="3" type="primary">tssC</name>
    <name evidence="3" type="ORF">PSU93_10455</name>
</gene>
<dbReference type="Pfam" id="PF05943">
    <property type="entry name" value="VipB"/>
    <property type="match status" value="1"/>
</dbReference>
<dbReference type="EMBL" id="JAQSDF010000033">
    <property type="protein sequence ID" value="MDI1231560.1"/>
    <property type="molecule type" value="Genomic_DNA"/>
</dbReference>
<evidence type="ECO:0000259" key="1">
    <source>
        <dbReference type="Pfam" id="PF05943"/>
    </source>
</evidence>